<dbReference type="Pfam" id="PF03382">
    <property type="entry name" value="DUF285"/>
    <property type="match status" value="1"/>
</dbReference>
<evidence type="ECO:0000313" key="1">
    <source>
        <dbReference type="EMBL" id="PYF41919.1"/>
    </source>
</evidence>
<protein>
    <submittedName>
        <fullName evidence="1">Surface protein</fullName>
    </submittedName>
</protein>
<organism evidence="1 2">
    <name type="scientific">Metamycoplasma alkalescens</name>
    <dbReference type="NCBI Taxonomy" id="45363"/>
    <lineage>
        <taxon>Bacteria</taxon>
        <taxon>Bacillati</taxon>
        <taxon>Mycoplasmatota</taxon>
        <taxon>Mycoplasmoidales</taxon>
        <taxon>Metamycoplasmataceae</taxon>
        <taxon>Metamycoplasma</taxon>
    </lineage>
</organism>
<dbReference type="InterPro" id="IPR011889">
    <property type="entry name" value="Liste_lipo_26"/>
</dbReference>
<gene>
    <name evidence="1" type="ORF">BCF88_1251</name>
</gene>
<dbReference type="EMBL" id="QKLP01000025">
    <property type="protein sequence ID" value="PYF41919.1"/>
    <property type="molecule type" value="Genomic_DNA"/>
</dbReference>
<comment type="caution">
    <text evidence="1">The sequence shown here is derived from an EMBL/GenBank/DDBJ whole genome shotgun (WGS) entry which is preliminary data.</text>
</comment>
<sequence length="622" mass="73536">MKKKINKSKIKKILWFSIFAPIAIGSLIAISCTNKDKKTTSSSTINIGNKEVLLNKLRLQEKLVDESWKTKQLKLEKNSDEYLKYQKQYLDFISFKNQAFLASSSEKTIEEAIKKSEEFLNDIFASHHQKLDLEKSLENTERIINLRKRFYDLLTNEYITPPYDKLKEEFKQKTFEHKGKKYKIYSEYLEITQNISVLDYERYANELEKLVNEFEKRAEWIVDNTYHNDFDVDPENIEPREGKYDFFEWQKYMQLLVKNAWARYFQNKIKQGEKYNDILDRLRNKLKEITLDPGYSHLGLDGWEEYVILHPSEAEKSVDLTSYNSFKIMVFAMPIELFLRSNPKSAIDIVKEYWNEEIAPNITTYHSYIVLFNKLKKGFYKWAIRKYDFDLYPEIKSDNLRIQKNRDFIPTTFPDINYSNSFPILINGQDPKITVKALKEDSSKPTIFKTKDGKTKGTYDRDLSRRRDIEEIIQIGYFKNKNNQIQSVKMPAYFQQIPKDLPEEITSTKSMFQGIQDAFSDQLVNFVNHPNISSWDTSNVTDMSHMFENASKFNQDLSNWDTSNVTDMNHMFAGAISFNQDISNWNVSKVKNMESMFKNALKFNQDISDWNVSQVENMTTMF</sequence>
<feature type="non-terminal residue" evidence="1">
    <location>
        <position position="622"/>
    </location>
</feature>
<reference evidence="1 2" key="1">
    <citation type="submission" date="2018-06" db="EMBL/GenBank/DDBJ databases">
        <title>Genomic Encyclopedia of Archaeal and Bacterial Type Strains, Phase II (KMG-II): from individual species to whole genera.</title>
        <authorList>
            <person name="Goeker M."/>
        </authorList>
    </citation>
    <scope>NUCLEOTIDE SEQUENCE [LARGE SCALE GENOMIC DNA]</scope>
    <source>
        <strain evidence="1 2">ATCC 29103</strain>
    </source>
</reference>
<dbReference type="InterPro" id="IPR005046">
    <property type="entry name" value="DUF285"/>
</dbReference>
<dbReference type="RefSeq" id="WP_211305436.1">
    <property type="nucleotide sequence ID" value="NZ_QKLP01000025.1"/>
</dbReference>
<dbReference type="PROSITE" id="PS51257">
    <property type="entry name" value="PROKAR_LIPOPROTEIN"/>
    <property type="match status" value="1"/>
</dbReference>
<name>A0A318U452_9BACT</name>
<dbReference type="Proteomes" id="UP000247715">
    <property type="component" value="Unassembled WGS sequence"/>
</dbReference>
<accession>A0A318U452</accession>
<dbReference type="NCBIfam" id="TIGR02167">
    <property type="entry name" value="Liste_lipo_26"/>
    <property type="match status" value="3"/>
</dbReference>
<dbReference type="AlphaFoldDB" id="A0A318U452"/>
<proteinExistence type="predicted"/>
<evidence type="ECO:0000313" key="2">
    <source>
        <dbReference type="Proteomes" id="UP000247715"/>
    </source>
</evidence>